<evidence type="ECO:0000313" key="2">
    <source>
        <dbReference type="EMBL" id="SCY91823.1"/>
    </source>
</evidence>
<protein>
    <submittedName>
        <fullName evidence="2">YD repeat-containing protein</fullName>
    </submittedName>
</protein>
<reference evidence="3" key="1">
    <citation type="submission" date="2016-10" db="EMBL/GenBank/DDBJ databases">
        <authorList>
            <person name="Varghese N."/>
            <person name="Submissions S."/>
        </authorList>
    </citation>
    <scope>NUCLEOTIDE SEQUENCE [LARGE SCALE GENOMIC DNA]</scope>
    <source>
        <strain evidence="3">BL9</strain>
    </source>
</reference>
<evidence type="ECO:0000313" key="3">
    <source>
        <dbReference type="Proteomes" id="UP000198538"/>
    </source>
</evidence>
<dbReference type="AlphaFoldDB" id="A0A1G5JTV1"/>
<dbReference type="EMBL" id="FMVM01000012">
    <property type="protein sequence ID" value="SCY91823.1"/>
    <property type="molecule type" value="Genomic_DNA"/>
</dbReference>
<dbReference type="RefSeq" id="WP_090922353.1">
    <property type="nucleotide sequence ID" value="NZ_FMVM01000012.1"/>
</dbReference>
<keyword evidence="1" id="KW-0175">Coiled coil</keyword>
<organism evidence="2 3">
    <name type="scientific">Paenibacillus polysaccharolyticus</name>
    <dbReference type="NCBI Taxonomy" id="582692"/>
    <lineage>
        <taxon>Bacteria</taxon>
        <taxon>Bacillati</taxon>
        <taxon>Bacillota</taxon>
        <taxon>Bacilli</taxon>
        <taxon>Bacillales</taxon>
        <taxon>Paenibacillaceae</taxon>
        <taxon>Paenibacillus</taxon>
    </lineage>
</organism>
<feature type="coiled-coil region" evidence="1">
    <location>
        <begin position="111"/>
        <end position="152"/>
    </location>
</feature>
<name>A0A1G5JTV1_9BACL</name>
<dbReference type="STRING" id="582692.SAMN05720606_11227"/>
<dbReference type="Gene3D" id="3.90.930.1">
    <property type="match status" value="2"/>
</dbReference>
<proteinExistence type="predicted"/>
<gene>
    <name evidence="2" type="ORF">SAMN05720606_11227</name>
</gene>
<sequence length="591" mass="67096">MSVRFKGTSSGTNVGKLLDHNSLLNKGTRSHQEIDEHLAELEEARSNYANLPERLDEMERVGEENDSVLEGQKSRLAVLEPKVLNQGILLEDLKSRLGKNEQAVIEIHTDVKEQDNRLSQVEIEIDEARGKRESLHEVIEQLETSIDDLKTTPLSDLAIKEVKMQTSGQLQLQFNGGYASINSTIVHKEDSNYSFLAETDSRYYIFLKADGTFVHLKSSDEPDDAMILGAVTTGATADTVYVTDYRYYLTKTVSTGDVQELRTRMTEAESRLGTLDDEVNTWIDHTKDLYTQVDKLSETQIEVLDSRTDNNGVMFDKLPDRLNHMQSKLELAASRGTVENQSVFRIEYPPDIRSSEQRSFQCPKYSIGSDGVEVLLDGIRVTPGEDYIEYTDTEIRFLYDVPVDSRVTLLSRGSIINTSTTSEYEYDGSGRISREKIKGGINRVVDYRYDEQGNLAEELITESDGQIKTIKYEREDGRIIRKSNNGAMYFYLQGSNVYDDRSIKQRLTMLEDMEEQDIVYEYDAESGLITKETTYNNDENTSIIKILEYTYNPDGSVDTESVECNGAKLIKKYVYDSQGNILRVQKRKGGV</sequence>
<dbReference type="Proteomes" id="UP000198538">
    <property type="component" value="Unassembled WGS sequence"/>
</dbReference>
<evidence type="ECO:0000256" key="1">
    <source>
        <dbReference type="SAM" id="Coils"/>
    </source>
</evidence>
<keyword evidence="3" id="KW-1185">Reference proteome</keyword>
<accession>A0A1G5JTV1</accession>
<feature type="coiled-coil region" evidence="1">
    <location>
        <begin position="34"/>
        <end position="61"/>
    </location>
</feature>